<reference evidence="3 4" key="1">
    <citation type="submission" date="2024-01" db="EMBL/GenBank/DDBJ databases">
        <title>A draft genome for the cacao thread blight pathogen Marasmiellus scandens.</title>
        <authorList>
            <person name="Baruah I.K."/>
            <person name="Leung J."/>
            <person name="Bukari Y."/>
            <person name="Amoako-Attah I."/>
            <person name="Meinhardt L.W."/>
            <person name="Bailey B.A."/>
            <person name="Cohen S.P."/>
        </authorList>
    </citation>
    <scope>NUCLEOTIDE SEQUENCE [LARGE SCALE GENOMIC DNA]</scope>
    <source>
        <strain evidence="3 4">GH-19</strain>
    </source>
</reference>
<dbReference type="EMBL" id="JBANRG010000083">
    <property type="protein sequence ID" value="KAK7437690.1"/>
    <property type="molecule type" value="Genomic_DNA"/>
</dbReference>
<keyword evidence="4" id="KW-1185">Reference proteome</keyword>
<evidence type="ECO:0000313" key="3">
    <source>
        <dbReference type="EMBL" id="KAK7437690.1"/>
    </source>
</evidence>
<evidence type="ECO:0000256" key="2">
    <source>
        <dbReference type="SAM" id="SignalP"/>
    </source>
</evidence>
<feature type="region of interest" description="Disordered" evidence="1">
    <location>
        <begin position="121"/>
        <end position="200"/>
    </location>
</feature>
<dbReference type="Proteomes" id="UP001498398">
    <property type="component" value="Unassembled WGS sequence"/>
</dbReference>
<sequence length="222" mass="22908">MASGYWQLFILLYSPIAWAMQLVTSESTVTSGQSATVTWSLDDNEKANSALGILVVFEGENPQDVANELANSGQWGDNIAYSPIGGKSSPSGSLTLQIPHPGNFYFGGYILVQSLNQRDGSSDHSVSLSEIGRSPPMTAVSPDSSQIPSHPGSETGTPTTSGGSSTPALPSASANSTQEETATTNGIASQFTPTGAPAASEPSLGQVVLLQADLLNKGLEYG</sequence>
<feature type="compositionally biased region" description="Polar residues" evidence="1">
    <location>
        <begin position="178"/>
        <end position="193"/>
    </location>
</feature>
<keyword evidence="2" id="KW-0732">Signal</keyword>
<proteinExistence type="predicted"/>
<comment type="caution">
    <text evidence="3">The sequence shown here is derived from an EMBL/GenBank/DDBJ whole genome shotgun (WGS) entry which is preliminary data.</text>
</comment>
<organism evidence="3 4">
    <name type="scientific">Marasmiellus scandens</name>
    <dbReference type="NCBI Taxonomy" id="2682957"/>
    <lineage>
        <taxon>Eukaryota</taxon>
        <taxon>Fungi</taxon>
        <taxon>Dikarya</taxon>
        <taxon>Basidiomycota</taxon>
        <taxon>Agaricomycotina</taxon>
        <taxon>Agaricomycetes</taxon>
        <taxon>Agaricomycetidae</taxon>
        <taxon>Agaricales</taxon>
        <taxon>Marasmiineae</taxon>
        <taxon>Omphalotaceae</taxon>
        <taxon>Marasmiellus</taxon>
    </lineage>
</organism>
<evidence type="ECO:0000313" key="4">
    <source>
        <dbReference type="Proteomes" id="UP001498398"/>
    </source>
</evidence>
<evidence type="ECO:0000256" key="1">
    <source>
        <dbReference type="SAM" id="MobiDB-lite"/>
    </source>
</evidence>
<gene>
    <name evidence="3" type="ORF">VKT23_018406</name>
</gene>
<feature type="signal peptide" evidence="2">
    <location>
        <begin position="1"/>
        <end position="19"/>
    </location>
</feature>
<name>A0ABR1IS39_9AGAR</name>
<feature type="compositionally biased region" description="Low complexity" evidence="1">
    <location>
        <begin position="148"/>
        <end position="177"/>
    </location>
</feature>
<protein>
    <submittedName>
        <fullName evidence="3">Uncharacterized protein</fullName>
    </submittedName>
</protein>
<accession>A0ABR1IS39</accession>
<feature type="chain" id="PRO_5047246565" evidence="2">
    <location>
        <begin position="20"/>
        <end position="222"/>
    </location>
</feature>